<feature type="non-terminal residue" evidence="2">
    <location>
        <position position="153"/>
    </location>
</feature>
<proteinExistence type="predicted"/>
<feature type="region of interest" description="Disordered" evidence="1">
    <location>
        <begin position="14"/>
        <end position="55"/>
    </location>
</feature>
<evidence type="ECO:0000313" key="2">
    <source>
        <dbReference type="EMBL" id="EDM04580.1"/>
    </source>
</evidence>
<reference evidence="2 3" key="1">
    <citation type="submission" date="2005-07" db="EMBL/GenBank/DDBJ databases">
        <authorList>
            <person name="Mural R.J."/>
            <person name="Li P.W."/>
            <person name="Adams M.D."/>
            <person name="Amanatides P.G."/>
            <person name="Baden-Tillson H."/>
            <person name="Barnstead M."/>
            <person name="Chin S.H."/>
            <person name="Dew I."/>
            <person name="Evans C.A."/>
            <person name="Ferriera S."/>
            <person name="Flanigan M."/>
            <person name="Fosler C."/>
            <person name="Glodek A."/>
            <person name="Gu Z."/>
            <person name="Holt R.A."/>
            <person name="Jennings D."/>
            <person name="Kraft C.L."/>
            <person name="Lu F."/>
            <person name="Nguyen T."/>
            <person name="Nusskern D.R."/>
            <person name="Pfannkoch C.M."/>
            <person name="Sitter C."/>
            <person name="Sutton G.G."/>
            <person name="Venter J.C."/>
            <person name="Wang Z."/>
            <person name="Woodage T."/>
            <person name="Zheng X.H."/>
            <person name="Zhong F."/>
        </authorList>
    </citation>
    <scope>NUCLEOTIDE SEQUENCE [LARGE SCALE GENOMIC DNA]</scope>
    <source>
        <strain>BN</strain>
        <strain evidence="3">Sprague-Dawley</strain>
    </source>
</reference>
<dbReference type="EMBL" id="CH473948">
    <property type="protein sequence ID" value="EDM04580.1"/>
    <property type="molecule type" value="Genomic_DNA"/>
</dbReference>
<accession>A6HEX3</accession>
<evidence type="ECO:0000313" key="3">
    <source>
        <dbReference type="Proteomes" id="UP000234681"/>
    </source>
</evidence>
<organism evidence="2 3">
    <name type="scientific">Rattus norvegicus</name>
    <name type="common">Rat</name>
    <dbReference type="NCBI Taxonomy" id="10116"/>
    <lineage>
        <taxon>Eukaryota</taxon>
        <taxon>Metazoa</taxon>
        <taxon>Chordata</taxon>
        <taxon>Craniata</taxon>
        <taxon>Vertebrata</taxon>
        <taxon>Euteleostomi</taxon>
        <taxon>Mammalia</taxon>
        <taxon>Eutheria</taxon>
        <taxon>Euarchontoglires</taxon>
        <taxon>Glires</taxon>
        <taxon>Rodentia</taxon>
        <taxon>Myomorpha</taxon>
        <taxon>Muroidea</taxon>
        <taxon>Muridae</taxon>
        <taxon>Murinae</taxon>
        <taxon>Rattus</taxon>
    </lineage>
</organism>
<dbReference type="Proteomes" id="UP000234681">
    <property type="component" value="Chromosome 10"/>
</dbReference>
<gene>
    <name evidence="2" type="ORF">rCG_32631</name>
</gene>
<dbReference type="AlphaFoldDB" id="A6HEX3"/>
<evidence type="ECO:0000256" key="1">
    <source>
        <dbReference type="SAM" id="MobiDB-lite"/>
    </source>
</evidence>
<protein>
    <submittedName>
        <fullName evidence="2">RCG32631</fullName>
    </submittedName>
</protein>
<sequence length="153" mass="15983">MHVLGVALKKTLNGAMSQGKHPSPHLVSRAPQGLRGGVQTRKAQSQAGEEEGVGGPRGKLWVPGLMLVPAGSKALGHLPYLVVPMLCPQCVASALGGAWSLSTIWVNMQSDCLSYSPETDCLGGDLCLEAPMATIYRTLDMGMEGACPRGGTR</sequence>
<name>A6HEX3_RAT</name>